<dbReference type="SUPFAM" id="SSF56176">
    <property type="entry name" value="FAD-binding/transporter-associated domain-like"/>
    <property type="match status" value="1"/>
</dbReference>
<feature type="domain" description="CNNM transmembrane" evidence="13">
    <location>
        <begin position="2"/>
        <end position="192"/>
    </location>
</feature>
<dbReference type="RefSeq" id="WP_166269213.1">
    <property type="nucleotide sequence ID" value="NZ_CP048029.1"/>
</dbReference>
<sequence length="426" mass="46824">MNESSLAGPLLALLVLIALSGFFSGSETALLTFNRYRLKHLAERGHRGAHLAQRLIERPDRLIGLILLGNNFVNIMASSLATVIAIEVGGEAVIGIAAGLLTLVILIFSEVAPKTYATLHPERLAFAAAYVYTPLLKLLYPIVWLVNLFANSLLRLAGVIHQGAPPTDLSREELRTVVSEAGAMIPERSRSMLLAILDLENATVEDIMIPRHEIEGINLEDSEDEIIQTLRLTSYTRLPLYEGSIDNVIGLLHARNALHVLLNHGLNKEALRAIAREPYFVPEGTRLYQQMLNFQRARQQIGLVVDEYGDIQGLITMTDLLEEIVGEFTTDPADRISEIHRAEDGSALVDAAISVRELNRALHLDLPTDGPKTLNGWLLEYLETIPEPGTSIRVGDHALEVVQTADSGVKTVKIVPLTTPPQQVHD</sequence>
<evidence type="ECO:0000259" key="13">
    <source>
        <dbReference type="PROSITE" id="PS51846"/>
    </source>
</evidence>
<keyword evidence="15" id="KW-1185">Reference proteome</keyword>
<dbReference type="GO" id="GO:0050660">
    <property type="term" value="F:flavin adenine dinucleotide binding"/>
    <property type="evidence" value="ECO:0007669"/>
    <property type="project" value="InterPro"/>
</dbReference>
<evidence type="ECO:0000256" key="10">
    <source>
        <dbReference type="PROSITE-ProRule" id="PRU01193"/>
    </source>
</evidence>
<dbReference type="PROSITE" id="PS51846">
    <property type="entry name" value="CNNM"/>
    <property type="match status" value="1"/>
</dbReference>
<dbReference type="InterPro" id="IPR016169">
    <property type="entry name" value="FAD-bd_PCMH_sub2"/>
</dbReference>
<dbReference type="Pfam" id="PF00571">
    <property type="entry name" value="CBS"/>
    <property type="match status" value="1"/>
</dbReference>
<protein>
    <submittedName>
        <fullName evidence="14">HlyC/CorC family transporter</fullName>
    </submittedName>
</protein>
<dbReference type="KEGG" id="cjap:GWK36_00675"/>
<dbReference type="Pfam" id="PF03471">
    <property type="entry name" value="CorC_HlyC"/>
    <property type="match status" value="1"/>
</dbReference>
<evidence type="ECO:0000256" key="8">
    <source>
        <dbReference type="ARBA" id="ARBA00023136"/>
    </source>
</evidence>
<dbReference type="InterPro" id="IPR044751">
    <property type="entry name" value="Ion_transp-like_CBS"/>
</dbReference>
<dbReference type="Pfam" id="PF01595">
    <property type="entry name" value="CNNM"/>
    <property type="match status" value="1"/>
</dbReference>
<dbReference type="EMBL" id="CP048029">
    <property type="protein sequence ID" value="QIK36759.1"/>
    <property type="molecule type" value="Genomic_DNA"/>
</dbReference>
<dbReference type="CDD" id="cd04590">
    <property type="entry name" value="CBS_pair_CorC_HlyC_assoc"/>
    <property type="match status" value="1"/>
</dbReference>
<evidence type="ECO:0000313" key="15">
    <source>
        <dbReference type="Proteomes" id="UP000502699"/>
    </source>
</evidence>
<dbReference type="InterPro" id="IPR046342">
    <property type="entry name" value="CBS_dom_sf"/>
</dbReference>
<dbReference type="PANTHER" id="PTHR22777:SF32">
    <property type="entry name" value="UPF0053 INNER MEMBRANE PROTEIN YFJD"/>
    <property type="match status" value="1"/>
</dbReference>
<keyword evidence="5" id="KW-0677">Repeat</keyword>
<name>A0A6G7V9M2_9GAMM</name>
<keyword evidence="6 10" id="KW-1133">Transmembrane helix</keyword>
<keyword evidence="3" id="KW-1003">Cell membrane</keyword>
<dbReference type="Gene3D" id="3.30.465.10">
    <property type="match status" value="1"/>
</dbReference>
<feature type="domain" description="CBS" evidence="12">
    <location>
        <begin position="274"/>
        <end position="330"/>
    </location>
</feature>
<keyword evidence="7 9" id="KW-0129">CBS domain</keyword>
<evidence type="ECO:0000259" key="12">
    <source>
        <dbReference type="PROSITE" id="PS51371"/>
    </source>
</evidence>
<feature type="transmembrane region" description="Helical" evidence="11">
    <location>
        <begin position="124"/>
        <end position="146"/>
    </location>
</feature>
<comment type="similarity">
    <text evidence="2">Belongs to the UPF0053 family.</text>
</comment>
<feature type="transmembrane region" description="Helical" evidence="11">
    <location>
        <begin position="62"/>
        <end position="86"/>
    </location>
</feature>
<dbReference type="InterPro" id="IPR000644">
    <property type="entry name" value="CBS_dom"/>
</dbReference>
<dbReference type="Gene3D" id="3.10.580.10">
    <property type="entry name" value="CBS-domain"/>
    <property type="match status" value="1"/>
</dbReference>
<feature type="transmembrane region" description="Helical" evidence="11">
    <location>
        <begin position="92"/>
        <end position="112"/>
    </location>
</feature>
<evidence type="ECO:0000256" key="5">
    <source>
        <dbReference type="ARBA" id="ARBA00022737"/>
    </source>
</evidence>
<evidence type="ECO:0000256" key="3">
    <source>
        <dbReference type="ARBA" id="ARBA00022475"/>
    </source>
</evidence>
<evidence type="ECO:0000256" key="4">
    <source>
        <dbReference type="ARBA" id="ARBA00022692"/>
    </source>
</evidence>
<dbReference type="InterPro" id="IPR002550">
    <property type="entry name" value="CNNM"/>
</dbReference>
<accession>A0A6G7V9M2</accession>
<dbReference type="PANTHER" id="PTHR22777">
    <property type="entry name" value="HEMOLYSIN-RELATED"/>
    <property type="match status" value="1"/>
</dbReference>
<feature type="domain" description="CBS" evidence="12">
    <location>
        <begin position="208"/>
        <end position="269"/>
    </location>
</feature>
<comment type="subcellular location">
    <subcellularLocation>
        <location evidence="1">Cell membrane</location>
        <topology evidence="1">Multi-pass membrane protein</topology>
    </subcellularLocation>
</comment>
<keyword evidence="4 10" id="KW-0812">Transmembrane</keyword>
<dbReference type="GO" id="GO:0005886">
    <property type="term" value="C:plasma membrane"/>
    <property type="evidence" value="ECO:0007669"/>
    <property type="project" value="UniProtKB-SubCell"/>
</dbReference>
<evidence type="ECO:0000256" key="1">
    <source>
        <dbReference type="ARBA" id="ARBA00004651"/>
    </source>
</evidence>
<dbReference type="AlphaFoldDB" id="A0A6G7V9M2"/>
<evidence type="ECO:0000256" key="9">
    <source>
        <dbReference type="PROSITE-ProRule" id="PRU00703"/>
    </source>
</evidence>
<evidence type="ECO:0000256" key="2">
    <source>
        <dbReference type="ARBA" id="ARBA00006337"/>
    </source>
</evidence>
<keyword evidence="8 10" id="KW-0472">Membrane</keyword>
<dbReference type="Proteomes" id="UP000502699">
    <property type="component" value="Chromosome"/>
</dbReference>
<organism evidence="14 15">
    <name type="scientific">Caldichromatium japonicum</name>
    <dbReference type="NCBI Taxonomy" id="2699430"/>
    <lineage>
        <taxon>Bacteria</taxon>
        <taxon>Pseudomonadati</taxon>
        <taxon>Pseudomonadota</taxon>
        <taxon>Gammaproteobacteria</taxon>
        <taxon>Chromatiales</taxon>
        <taxon>Chromatiaceae</taxon>
        <taxon>Caldichromatium</taxon>
    </lineage>
</organism>
<evidence type="ECO:0000256" key="6">
    <source>
        <dbReference type="ARBA" id="ARBA00022989"/>
    </source>
</evidence>
<dbReference type="PROSITE" id="PS51371">
    <property type="entry name" value="CBS"/>
    <property type="match status" value="2"/>
</dbReference>
<evidence type="ECO:0000256" key="11">
    <source>
        <dbReference type="SAM" id="Phobius"/>
    </source>
</evidence>
<feature type="transmembrane region" description="Helical" evidence="11">
    <location>
        <begin position="6"/>
        <end position="31"/>
    </location>
</feature>
<dbReference type="SUPFAM" id="SSF54631">
    <property type="entry name" value="CBS-domain pair"/>
    <property type="match status" value="1"/>
</dbReference>
<evidence type="ECO:0000313" key="14">
    <source>
        <dbReference type="EMBL" id="QIK36759.1"/>
    </source>
</evidence>
<proteinExistence type="inferred from homology"/>
<dbReference type="InterPro" id="IPR036318">
    <property type="entry name" value="FAD-bd_PCMH-like_sf"/>
</dbReference>
<reference evidence="15" key="1">
    <citation type="submission" date="2020-01" db="EMBL/GenBank/DDBJ databases">
        <title>Caldichromatium gen. nov., sp. nov., a thermophilic purple sulfur bacterium member of the family Chromatiaceae isolated from Nakabusa hot spring, Japan.</title>
        <authorList>
            <person name="Saini M.K."/>
            <person name="Hanada S."/>
            <person name="Tank M."/>
        </authorList>
    </citation>
    <scope>NUCLEOTIDE SEQUENCE [LARGE SCALE GENOMIC DNA]</scope>
    <source>
        <strain evidence="15">No.7</strain>
    </source>
</reference>
<dbReference type="InterPro" id="IPR005170">
    <property type="entry name" value="Transptr-assoc_dom"/>
</dbReference>
<gene>
    <name evidence="14" type="ORF">GWK36_00675</name>
</gene>
<dbReference type="SMART" id="SM01091">
    <property type="entry name" value="CorC_HlyC"/>
    <property type="match status" value="1"/>
</dbReference>
<evidence type="ECO:0000256" key="7">
    <source>
        <dbReference type="ARBA" id="ARBA00023122"/>
    </source>
</evidence>